<dbReference type="Proteomes" id="UP001500016">
    <property type="component" value="Unassembled WGS sequence"/>
</dbReference>
<evidence type="ECO:0000313" key="2">
    <source>
        <dbReference type="EMBL" id="GAA2100147.1"/>
    </source>
</evidence>
<feature type="chain" id="PRO_5046767075" description="DUF3558 domain-containing protein" evidence="1">
    <location>
        <begin position="28"/>
        <end position="194"/>
    </location>
</feature>
<dbReference type="PROSITE" id="PS51257">
    <property type="entry name" value="PROKAR_LIPOPROTEIN"/>
    <property type="match status" value="1"/>
</dbReference>
<protein>
    <recommendedName>
        <fullName evidence="4">DUF3558 domain-containing protein</fullName>
    </recommendedName>
</protein>
<dbReference type="RefSeq" id="WP_344534400.1">
    <property type="nucleotide sequence ID" value="NZ_BAAAPE010000022.1"/>
</dbReference>
<dbReference type="EMBL" id="BAAAPE010000022">
    <property type="protein sequence ID" value="GAA2100147.1"/>
    <property type="molecule type" value="Genomic_DNA"/>
</dbReference>
<reference evidence="3" key="1">
    <citation type="journal article" date="2019" name="Int. J. Syst. Evol. Microbiol.">
        <title>The Global Catalogue of Microorganisms (GCM) 10K type strain sequencing project: providing services to taxonomists for standard genome sequencing and annotation.</title>
        <authorList>
            <consortium name="The Broad Institute Genomics Platform"/>
            <consortium name="The Broad Institute Genome Sequencing Center for Infectious Disease"/>
            <person name="Wu L."/>
            <person name="Ma J."/>
        </authorList>
    </citation>
    <scope>NUCLEOTIDE SEQUENCE [LARGE SCALE GENOMIC DNA]</scope>
    <source>
        <strain evidence="3">JCM 15478</strain>
    </source>
</reference>
<sequence>MRHGTTARRAAGALAALALAVGLTGCADEGRDFAVPGEVCGTTVDKDALGDLLPPEGKKLRETDRTLLYSDDGCTVEVDHYPAVVFGWATVRTKQELPSSVDPVPALKAHQKHHVRPLREMPVKGKGAVADEAAMLSVPCEEKGAPEDKRLLLEFHFGSENEHHPEDVQERRKAITAFVEDIAPHAVKKHPCGS</sequence>
<evidence type="ECO:0008006" key="4">
    <source>
        <dbReference type="Google" id="ProtNLM"/>
    </source>
</evidence>
<proteinExistence type="predicted"/>
<comment type="caution">
    <text evidence="2">The sequence shown here is derived from an EMBL/GenBank/DDBJ whole genome shotgun (WGS) entry which is preliminary data.</text>
</comment>
<evidence type="ECO:0000256" key="1">
    <source>
        <dbReference type="SAM" id="SignalP"/>
    </source>
</evidence>
<feature type="signal peptide" evidence="1">
    <location>
        <begin position="1"/>
        <end position="27"/>
    </location>
</feature>
<organism evidence="2 3">
    <name type="scientific">Streptomyces albiaxialis</name>
    <dbReference type="NCBI Taxonomy" id="329523"/>
    <lineage>
        <taxon>Bacteria</taxon>
        <taxon>Bacillati</taxon>
        <taxon>Actinomycetota</taxon>
        <taxon>Actinomycetes</taxon>
        <taxon>Kitasatosporales</taxon>
        <taxon>Streptomycetaceae</taxon>
        <taxon>Streptomyces</taxon>
    </lineage>
</organism>
<accession>A0ABP5IL51</accession>
<keyword evidence="1" id="KW-0732">Signal</keyword>
<gene>
    <name evidence="2" type="ORF">GCM10009801_72420</name>
</gene>
<evidence type="ECO:0000313" key="3">
    <source>
        <dbReference type="Proteomes" id="UP001500016"/>
    </source>
</evidence>
<name>A0ABP5IL51_9ACTN</name>
<keyword evidence="3" id="KW-1185">Reference proteome</keyword>